<feature type="domain" description="Purple acid phosphatase C-terminal" evidence="5">
    <location>
        <begin position="426"/>
        <end position="487"/>
    </location>
</feature>
<dbReference type="Pfam" id="PF14008">
    <property type="entry name" value="Metallophos_C"/>
    <property type="match status" value="1"/>
</dbReference>
<comment type="similarity">
    <text evidence="3">Belongs to the metallophosphoesterase superfamily. Purple acid phosphatase family.</text>
</comment>
<dbReference type="PANTHER" id="PTHR45867:SF3">
    <property type="entry name" value="ACID PHOSPHATASE TYPE 7"/>
    <property type="match status" value="1"/>
</dbReference>
<dbReference type="InterPro" id="IPR015914">
    <property type="entry name" value="PAPs_N"/>
</dbReference>
<dbReference type="GO" id="GO:0046872">
    <property type="term" value="F:metal ion binding"/>
    <property type="evidence" value="ECO:0007669"/>
    <property type="project" value="InterPro"/>
</dbReference>
<dbReference type="EC" id="3.1.3.2" evidence="3"/>
<keyword evidence="3" id="KW-0378">Hydrolase</keyword>
<accession>A0AAD5M793</accession>
<comment type="catalytic activity">
    <reaction evidence="3">
        <text>a phosphate monoester + H2O = an alcohol + phosphate</text>
        <dbReference type="Rhea" id="RHEA:15017"/>
        <dbReference type="ChEBI" id="CHEBI:15377"/>
        <dbReference type="ChEBI" id="CHEBI:30879"/>
        <dbReference type="ChEBI" id="CHEBI:43474"/>
        <dbReference type="ChEBI" id="CHEBI:67140"/>
        <dbReference type="EC" id="3.1.3.2"/>
    </reaction>
</comment>
<dbReference type="GO" id="GO:0003993">
    <property type="term" value="F:acid phosphatase activity"/>
    <property type="evidence" value="ECO:0007669"/>
    <property type="project" value="UniProtKB-EC"/>
</dbReference>
<evidence type="ECO:0000313" key="8">
    <source>
        <dbReference type="Proteomes" id="UP001209570"/>
    </source>
</evidence>
<organism evidence="7 8">
    <name type="scientific">Pythium insidiosum</name>
    <name type="common">Pythiosis disease agent</name>
    <dbReference type="NCBI Taxonomy" id="114742"/>
    <lineage>
        <taxon>Eukaryota</taxon>
        <taxon>Sar</taxon>
        <taxon>Stramenopiles</taxon>
        <taxon>Oomycota</taxon>
        <taxon>Peronosporomycetes</taxon>
        <taxon>Pythiales</taxon>
        <taxon>Pythiaceae</taxon>
        <taxon>Pythium</taxon>
    </lineage>
</organism>
<protein>
    <recommendedName>
        <fullName evidence="3">Purple acid phosphatase</fullName>
        <ecNumber evidence="3">3.1.3.2</ecNumber>
    </recommendedName>
</protein>
<dbReference type="PANTHER" id="PTHR45867">
    <property type="entry name" value="PURPLE ACID PHOSPHATASE"/>
    <property type="match status" value="1"/>
</dbReference>
<dbReference type="InterPro" id="IPR029052">
    <property type="entry name" value="Metallo-depent_PP-like"/>
</dbReference>
<dbReference type="InterPro" id="IPR041792">
    <property type="entry name" value="MPP_PAP"/>
</dbReference>
<feature type="domain" description="Calcineurin-like phosphoesterase" evidence="4">
    <location>
        <begin position="166"/>
        <end position="398"/>
    </location>
</feature>
<dbReference type="InterPro" id="IPR025733">
    <property type="entry name" value="PAPs_C"/>
</dbReference>
<dbReference type="SUPFAM" id="SSF49363">
    <property type="entry name" value="Purple acid phosphatase, N-terminal domain"/>
    <property type="match status" value="1"/>
</dbReference>
<keyword evidence="2" id="KW-0325">Glycoprotein</keyword>
<dbReference type="Proteomes" id="UP001209570">
    <property type="component" value="Unassembled WGS sequence"/>
</dbReference>
<keyword evidence="1" id="KW-0732">Signal</keyword>
<reference evidence="7" key="1">
    <citation type="submission" date="2021-12" db="EMBL/GenBank/DDBJ databases">
        <title>Prjna785345.</title>
        <authorList>
            <person name="Rujirawat T."/>
            <person name="Krajaejun T."/>
        </authorList>
    </citation>
    <scope>NUCLEOTIDE SEQUENCE</scope>
    <source>
        <strain evidence="7">Pi057C3</strain>
    </source>
</reference>
<evidence type="ECO:0000259" key="4">
    <source>
        <dbReference type="Pfam" id="PF00149"/>
    </source>
</evidence>
<dbReference type="Gene3D" id="2.60.40.380">
    <property type="entry name" value="Purple acid phosphatase-like, N-terminal"/>
    <property type="match status" value="1"/>
</dbReference>
<dbReference type="AlphaFoldDB" id="A0AAD5M793"/>
<dbReference type="Pfam" id="PF00149">
    <property type="entry name" value="Metallophos"/>
    <property type="match status" value="1"/>
</dbReference>
<dbReference type="CDD" id="cd00839">
    <property type="entry name" value="MPP_PAPs"/>
    <property type="match status" value="1"/>
</dbReference>
<dbReference type="Gene3D" id="3.60.21.10">
    <property type="match status" value="1"/>
</dbReference>
<sequence length="493" mass="54647">MTIAAAAAVDDAACKFKLSPFGCIPKALCSYQYKFGDITPSQSCRVRPGVNKLPQQIHLAFAGETPGTAMTVSWATFDMVPDSAVWIGTTANNVVRRADVRVAQESYYSDEKYSLFQNHATLTGLKPNTKYFYKVGSAQDTTAVSEIASFTTARAAGDNGEFEMAVYGDLGFGAKGEETTEYLNTIADKLSFVYHVGDIGYADDDFLDPKQALGFFYEEVYNKWMNSMMPLMSTVPYMVTVGNHEAECHSPKCLVSTYKKDRLGNYTAYNARFRMPSPESKGVKNMWYSFEYGPIHFTTLSSETDYPDFPSNAYTVTHKNGNFGNQLAWLEADLKKAAANRANVPWIVVGMHRPMYHRKDADSNFQPVGDSLAIQKAFEELFIKYGVDVVIAGHEHAYERNLPIARSKAIKDGVSADNRIYSNPKAPVHITTGGPGNPEPNHASGKPGAIPWSVLELDDYGISTVRVSRQSLTFKYVTSVEQKVLDEFVIEKQ</sequence>
<evidence type="ECO:0000313" key="7">
    <source>
        <dbReference type="EMBL" id="KAJ0407162.1"/>
    </source>
</evidence>
<proteinExistence type="inferred from homology"/>
<dbReference type="EMBL" id="JAKCXM010000024">
    <property type="protein sequence ID" value="KAJ0407162.1"/>
    <property type="molecule type" value="Genomic_DNA"/>
</dbReference>
<gene>
    <name evidence="7" type="ORF">P43SY_001120</name>
</gene>
<evidence type="ECO:0000256" key="3">
    <source>
        <dbReference type="RuleBase" id="RU361203"/>
    </source>
</evidence>
<evidence type="ECO:0000256" key="1">
    <source>
        <dbReference type="ARBA" id="ARBA00022729"/>
    </source>
</evidence>
<evidence type="ECO:0000259" key="5">
    <source>
        <dbReference type="Pfam" id="PF14008"/>
    </source>
</evidence>
<evidence type="ECO:0000256" key="2">
    <source>
        <dbReference type="ARBA" id="ARBA00023180"/>
    </source>
</evidence>
<dbReference type="Pfam" id="PF16656">
    <property type="entry name" value="Pur_ac_phosph_N"/>
    <property type="match status" value="1"/>
</dbReference>
<dbReference type="SUPFAM" id="SSF56300">
    <property type="entry name" value="Metallo-dependent phosphatases"/>
    <property type="match status" value="1"/>
</dbReference>
<feature type="domain" description="Purple acid phosphatase N-terminal" evidence="6">
    <location>
        <begin position="54"/>
        <end position="152"/>
    </location>
</feature>
<keyword evidence="8" id="KW-1185">Reference proteome</keyword>
<comment type="caution">
    <text evidence="7">The sequence shown here is derived from an EMBL/GenBank/DDBJ whole genome shotgun (WGS) entry which is preliminary data.</text>
</comment>
<evidence type="ECO:0000259" key="6">
    <source>
        <dbReference type="Pfam" id="PF16656"/>
    </source>
</evidence>
<dbReference type="InterPro" id="IPR008963">
    <property type="entry name" value="Purple_acid_Pase-like_N"/>
</dbReference>
<dbReference type="InterPro" id="IPR004843">
    <property type="entry name" value="Calcineurin-like_PHP"/>
</dbReference>
<name>A0AAD5M793_PYTIN</name>